<feature type="non-terminal residue" evidence="2">
    <location>
        <position position="1"/>
    </location>
</feature>
<accession>A0ABT4IEY1</accession>
<dbReference type="RefSeq" id="WP_268924517.1">
    <property type="nucleotide sequence ID" value="NZ_JAPTGB010000006.1"/>
</dbReference>
<reference evidence="2" key="1">
    <citation type="submission" date="2022-12" db="EMBL/GenBank/DDBJ databases">
        <title>Isolation and characterisation of novel Methanocorpusculum spp. from native Australian herbivores indicates the genus is ancestrally host-associated.</title>
        <authorList>
            <person name="Volmer J.G."/>
            <person name="Soo R.M."/>
            <person name="Evans P.N."/>
            <person name="Hoedt E.C."/>
            <person name="Astorga Alsina A.L."/>
            <person name="Woodcroft B.J."/>
            <person name="Tyson G.W."/>
            <person name="Hugenholtz P."/>
            <person name="Morrison M."/>
        </authorList>
    </citation>
    <scope>NUCLEOTIDE SEQUENCE</scope>
    <source>
        <strain evidence="2">MG</strain>
    </source>
</reference>
<dbReference type="Proteomes" id="UP001141422">
    <property type="component" value="Unassembled WGS sequence"/>
</dbReference>
<dbReference type="EMBL" id="JAPTGB010000006">
    <property type="protein sequence ID" value="MCZ0860297.1"/>
    <property type="molecule type" value="Genomic_DNA"/>
</dbReference>
<proteinExistence type="predicted"/>
<keyword evidence="1" id="KW-0812">Transmembrane</keyword>
<organism evidence="2 3">
    <name type="scientific">Methanocorpusculum petauri</name>
    <dbReference type="NCBI Taxonomy" id="3002863"/>
    <lineage>
        <taxon>Archaea</taxon>
        <taxon>Methanobacteriati</taxon>
        <taxon>Methanobacteriota</taxon>
        <taxon>Stenosarchaea group</taxon>
        <taxon>Methanomicrobia</taxon>
        <taxon>Methanomicrobiales</taxon>
        <taxon>Methanocorpusculaceae</taxon>
        <taxon>Methanocorpusculum</taxon>
    </lineage>
</organism>
<evidence type="ECO:0000256" key="1">
    <source>
        <dbReference type="SAM" id="Phobius"/>
    </source>
</evidence>
<keyword evidence="1" id="KW-1133">Transmembrane helix</keyword>
<keyword evidence="1" id="KW-0472">Membrane</keyword>
<sequence>KNHQKKRNSTMDTITTILIIGIAANGLAFAALILAPPLYAWTDRWLDRTHKTTANEDRD</sequence>
<comment type="caution">
    <text evidence="2">The sequence shown here is derived from an EMBL/GenBank/DDBJ whole genome shotgun (WGS) entry which is preliminary data.</text>
</comment>
<protein>
    <submittedName>
        <fullName evidence="2">Uncharacterized protein</fullName>
    </submittedName>
</protein>
<name>A0ABT4IEY1_9EURY</name>
<evidence type="ECO:0000313" key="2">
    <source>
        <dbReference type="EMBL" id="MCZ0860297.1"/>
    </source>
</evidence>
<evidence type="ECO:0000313" key="3">
    <source>
        <dbReference type="Proteomes" id="UP001141422"/>
    </source>
</evidence>
<keyword evidence="3" id="KW-1185">Reference proteome</keyword>
<feature type="transmembrane region" description="Helical" evidence="1">
    <location>
        <begin position="12"/>
        <end position="35"/>
    </location>
</feature>
<gene>
    <name evidence="2" type="ORF">O0S10_03495</name>
</gene>